<feature type="region of interest" description="Disordered" evidence="16">
    <location>
        <begin position="1076"/>
        <end position="1100"/>
    </location>
</feature>
<feature type="transmembrane region" description="Helical" evidence="17">
    <location>
        <begin position="653"/>
        <end position="672"/>
    </location>
</feature>
<feature type="transmembrane region" description="Helical" evidence="17">
    <location>
        <begin position="948"/>
        <end position="966"/>
    </location>
</feature>
<comment type="subcellular location">
    <subcellularLocation>
        <location evidence="2">Membrane</location>
        <topology evidence="2">Multi-pass membrane protein</topology>
    </subcellularLocation>
    <subcellularLocation>
        <location evidence="1">Nucleus</location>
    </subcellularLocation>
</comment>
<dbReference type="PANTHER" id="PTHR43979:SF1">
    <property type="entry name" value="PRE-MRNA-PROCESSING FACTOR 17"/>
    <property type="match status" value="1"/>
</dbReference>
<dbReference type="PROSITE" id="PS50294">
    <property type="entry name" value="WD_REPEATS_REGION"/>
    <property type="match status" value="3"/>
</dbReference>
<dbReference type="PROSITE" id="PS50082">
    <property type="entry name" value="WD_REPEATS_2"/>
    <property type="match status" value="4"/>
</dbReference>
<dbReference type="Pfam" id="PF00400">
    <property type="entry name" value="WD40"/>
    <property type="match status" value="5"/>
</dbReference>
<feature type="repeat" description="WD" evidence="15">
    <location>
        <begin position="416"/>
        <end position="448"/>
    </location>
</feature>
<feature type="transmembrane region" description="Helical" evidence="17">
    <location>
        <begin position="987"/>
        <end position="1010"/>
    </location>
</feature>
<dbReference type="AlphaFoldDB" id="A0A1A9ZZP9"/>
<dbReference type="EnsemblMetazoa" id="GPAI029981-RA">
    <property type="protein sequence ID" value="GPAI029981-PA"/>
    <property type="gene ID" value="GPAI029981"/>
</dbReference>
<keyword evidence="10" id="KW-0508">mRNA splicing</keyword>
<dbReference type="VEuPathDB" id="VectorBase:GPAI029981"/>
<reference evidence="20" key="1">
    <citation type="submission" date="2014-03" db="EMBL/GenBank/DDBJ databases">
        <authorList>
            <person name="Aksoy S."/>
            <person name="Warren W."/>
            <person name="Wilson R.K."/>
        </authorList>
    </citation>
    <scope>NUCLEOTIDE SEQUENCE [LARGE SCALE GENOMIC DNA]</scope>
    <source>
        <strain evidence="20">IAEA</strain>
    </source>
</reference>
<evidence type="ECO:0000256" key="8">
    <source>
        <dbReference type="ARBA" id="ARBA00022989"/>
    </source>
</evidence>
<dbReference type="GO" id="GO:0016020">
    <property type="term" value="C:membrane"/>
    <property type="evidence" value="ECO:0007669"/>
    <property type="project" value="UniProtKB-SubCell"/>
</dbReference>
<feature type="domain" description="Wntless-like transmembrane" evidence="18">
    <location>
        <begin position="812"/>
        <end position="1048"/>
    </location>
</feature>
<evidence type="ECO:0000256" key="12">
    <source>
        <dbReference type="ARBA" id="ARBA00068146"/>
    </source>
</evidence>
<keyword evidence="11" id="KW-0539">Nucleus</keyword>
<feature type="region of interest" description="Disordered" evidence="16">
    <location>
        <begin position="1"/>
        <end position="39"/>
    </location>
</feature>
<dbReference type="Proteomes" id="UP000092445">
    <property type="component" value="Unassembled WGS sequence"/>
</dbReference>
<evidence type="ECO:0000256" key="6">
    <source>
        <dbReference type="ARBA" id="ARBA00022728"/>
    </source>
</evidence>
<feature type="transmembrane region" description="Helical" evidence="17">
    <location>
        <begin position="900"/>
        <end position="923"/>
    </location>
</feature>
<reference evidence="19" key="2">
    <citation type="submission" date="2020-05" db="UniProtKB">
        <authorList>
            <consortium name="EnsemblMetazoa"/>
        </authorList>
    </citation>
    <scope>IDENTIFICATION</scope>
    <source>
        <strain evidence="19">IAEA</strain>
    </source>
</reference>
<dbReference type="Pfam" id="PF06664">
    <property type="entry name" value="WLS-like_TM"/>
    <property type="match status" value="1"/>
</dbReference>
<dbReference type="InterPro" id="IPR032847">
    <property type="entry name" value="PRPF17"/>
</dbReference>
<keyword evidence="5 17" id="KW-0812">Transmembrane</keyword>
<evidence type="ECO:0000256" key="11">
    <source>
        <dbReference type="ARBA" id="ARBA00023242"/>
    </source>
</evidence>
<evidence type="ECO:0000256" key="9">
    <source>
        <dbReference type="ARBA" id="ARBA00023136"/>
    </source>
</evidence>
<keyword evidence="3 15" id="KW-0853">WD repeat</keyword>
<evidence type="ECO:0000256" key="1">
    <source>
        <dbReference type="ARBA" id="ARBA00004123"/>
    </source>
</evidence>
<keyword evidence="9 17" id="KW-0472">Membrane</keyword>
<evidence type="ECO:0000256" key="4">
    <source>
        <dbReference type="ARBA" id="ARBA00022664"/>
    </source>
</evidence>
<feature type="transmembrane region" description="Helical" evidence="17">
    <location>
        <begin position="839"/>
        <end position="861"/>
    </location>
</feature>
<keyword evidence="8 17" id="KW-1133">Transmembrane helix</keyword>
<evidence type="ECO:0000313" key="20">
    <source>
        <dbReference type="Proteomes" id="UP000092445"/>
    </source>
</evidence>
<evidence type="ECO:0000256" key="2">
    <source>
        <dbReference type="ARBA" id="ARBA00004141"/>
    </source>
</evidence>
<evidence type="ECO:0000256" key="14">
    <source>
        <dbReference type="ARBA" id="ARBA00076678"/>
    </source>
</evidence>
<name>A0A1A9ZZP9_GLOPL</name>
<sequence>MINLQNYCNSSASSSEAEQSDSETGTKNKSEFEEETVPDYLKPIKDPKLSIAKTLTICAAPEIAPMGTAAIQRSLDPSIKEIEYNAKYEEMFAPVKGPANPNLTQQMKAQRNTLAGYVESAHVNAFEFENQRRTFHTYGYALDPSVDEIGDGQSFVGDLQSAYDDEGKTVFEGPKPKKRRKQEKNDNPEDIEGFVGPWGKYENEQRVAKPNEQEKAELEELLSKRHRRGRIPEDKPLEEKSILHIKDAFDYQGRSYLHAPHDLGVNLRSNAPPPKCFLPKAHIHTWTGHNKGISAIRWFPHTAHLLLSGSMDCRVKLWEVYGERRCIRTFNGHRQAIKDIDWNNKGTKFLSASYDRYIKLWDAETGEVVSRFTARKMPFCVKFHPDNSKQHLFVAGTSDKKIICWDTRSGDIVQEYDRHLGAVNSITFVDENRRFVTTSDDKSMRIWEWDIPVDMKYIADPTMHSMPAVSLAPNGKWLACQSLDNKIVIFSALNRFKMNRKKSFSGHMVSGYACQLDFSPDMSYLVSGDGDGKCYIWDWKTTKMYKKWQAHDGVCISALWHPHEASKVVTAGWDGVINTSKMAKPPADPSGLGYAYQLPSGGLLLRLKSSCRSLSQFSDLFSEFNKYIAPAYHHDRIERSVHMRLYSMHKREFVSVFLGFLTCFGLGIIIGLTGPKITHTTEITDKSILANTTLANSKTVLATGPFAMKSPLMTTYSQQLWLIAKLVTNNNDDEKYDKSFHVSVAIDAITEQHKPLNLLPANGPHNRTRHLSCVRNDCQEFTVMHLGFLEYAHYIITVRFYGLKSFHHKYNITGITFYCWFAHSLRKYPIYDWSIEQKWLSVLLPCLLLYNNPFFPLVFLVNSWLPGMIDACLQATFLCALLMFWLCIYHGLRQNERRFVGFYLPKIIVVLPLWLCAIVLATWEKCNELKDPSYSHFVDTKNYNGLKLFFYLAGSMYVLYLTLLILRAYTELRSMPFFDMRLKFLTLLMLFVLSISVIVTTVCRFGFGILEDNFVASLETTYQSSAQFMCFYGLLNFYLYAMAYVYSPGDRFAQAEISVTKDNPAFSMINDSDEEVVYGSDEESRRPLTVGSGKNDYDSD</sequence>
<feature type="transmembrane region" description="Helical" evidence="17">
    <location>
        <begin position="1025"/>
        <end position="1046"/>
    </location>
</feature>
<keyword evidence="6" id="KW-0747">Spliceosome</keyword>
<protein>
    <recommendedName>
        <fullName evidence="12">Pre-mRNA-processing factor 17</fullName>
    </recommendedName>
    <alternativeName>
        <fullName evidence="14">Cell division cycle 40 homolog</fullName>
    </alternativeName>
    <alternativeName>
        <fullName evidence="13">PRP17 homolog</fullName>
    </alternativeName>
</protein>
<dbReference type="SUPFAM" id="SSF50978">
    <property type="entry name" value="WD40 repeat-like"/>
    <property type="match status" value="1"/>
</dbReference>
<dbReference type="GO" id="GO:0000398">
    <property type="term" value="P:mRNA splicing, via spliceosome"/>
    <property type="evidence" value="ECO:0007669"/>
    <property type="project" value="InterPro"/>
</dbReference>
<keyword evidence="7" id="KW-0677">Repeat</keyword>
<evidence type="ECO:0000256" key="16">
    <source>
        <dbReference type="SAM" id="MobiDB-lite"/>
    </source>
</evidence>
<feature type="transmembrane region" description="Helical" evidence="17">
    <location>
        <begin position="867"/>
        <end position="888"/>
    </location>
</feature>
<dbReference type="PANTHER" id="PTHR43979">
    <property type="entry name" value="PRE-MRNA-PROCESSING FACTOR 17"/>
    <property type="match status" value="1"/>
</dbReference>
<evidence type="ECO:0000256" key="10">
    <source>
        <dbReference type="ARBA" id="ARBA00023187"/>
    </source>
</evidence>
<evidence type="ECO:0000256" key="13">
    <source>
        <dbReference type="ARBA" id="ARBA00075265"/>
    </source>
</evidence>
<dbReference type="InterPro" id="IPR019775">
    <property type="entry name" value="WD40_repeat_CS"/>
</dbReference>
<dbReference type="PROSITE" id="PS00678">
    <property type="entry name" value="WD_REPEATS_1"/>
    <property type="match status" value="1"/>
</dbReference>
<dbReference type="STRING" id="7398.A0A1A9ZZP9"/>
<feature type="region of interest" description="Disordered" evidence="16">
    <location>
        <begin position="159"/>
        <end position="197"/>
    </location>
</feature>
<evidence type="ECO:0000256" key="3">
    <source>
        <dbReference type="ARBA" id="ARBA00022574"/>
    </source>
</evidence>
<dbReference type="InterPro" id="IPR001680">
    <property type="entry name" value="WD40_rpt"/>
</dbReference>
<evidence type="ECO:0000256" key="7">
    <source>
        <dbReference type="ARBA" id="ARBA00022737"/>
    </source>
</evidence>
<proteinExistence type="predicted"/>
<dbReference type="FunFam" id="2.130.10.10:FF:000034">
    <property type="entry name" value="Pre-mRNA-processing factor 17, putative"/>
    <property type="match status" value="1"/>
</dbReference>
<feature type="repeat" description="WD" evidence="15">
    <location>
        <begin position="286"/>
        <end position="320"/>
    </location>
</feature>
<evidence type="ECO:0000256" key="5">
    <source>
        <dbReference type="ARBA" id="ARBA00022692"/>
    </source>
</evidence>
<dbReference type="GO" id="GO:0003729">
    <property type="term" value="F:mRNA binding"/>
    <property type="evidence" value="ECO:0007669"/>
    <property type="project" value="TreeGrafter"/>
</dbReference>
<dbReference type="InterPro" id="IPR047843">
    <property type="entry name" value="WLS-like_TM"/>
</dbReference>
<keyword evidence="4" id="KW-0507">mRNA processing</keyword>
<feature type="repeat" description="WD" evidence="15">
    <location>
        <begin position="330"/>
        <end position="371"/>
    </location>
</feature>
<accession>A0A1A9ZZP9</accession>
<evidence type="ECO:0000259" key="18">
    <source>
        <dbReference type="Pfam" id="PF06664"/>
    </source>
</evidence>
<dbReference type="Gene3D" id="2.130.10.10">
    <property type="entry name" value="YVTN repeat-like/Quinoprotein amine dehydrogenase"/>
    <property type="match status" value="1"/>
</dbReference>
<dbReference type="SMART" id="SM00320">
    <property type="entry name" value="WD40"/>
    <property type="match status" value="7"/>
</dbReference>
<dbReference type="CDD" id="cd00200">
    <property type="entry name" value="WD40"/>
    <property type="match status" value="1"/>
</dbReference>
<evidence type="ECO:0000313" key="19">
    <source>
        <dbReference type="EnsemblMetazoa" id="GPAI029981-PA"/>
    </source>
</evidence>
<dbReference type="GO" id="GO:0071013">
    <property type="term" value="C:catalytic step 2 spliceosome"/>
    <property type="evidence" value="ECO:0007669"/>
    <property type="project" value="InterPro"/>
</dbReference>
<dbReference type="InterPro" id="IPR036322">
    <property type="entry name" value="WD40_repeat_dom_sf"/>
</dbReference>
<dbReference type="InterPro" id="IPR015943">
    <property type="entry name" value="WD40/YVTN_repeat-like_dom_sf"/>
</dbReference>
<keyword evidence="20" id="KW-1185">Reference proteome</keyword>
<evidence type="ECO:0000256" key="17">
    <source>
        <dbReference type="SAM" id="Phobius"/>
    </source>
</evidence>
<evidence type="ECO:0000256" key="15">
    <source>
        <dbReference type="PROSITE-ProRule" id="PRU00221"/>
    </source>
</evidence>
<feature type="repeat" description="WD" evidence="15">
    <location>
        <begin position="516"/>
        <end position="547"/>
    </location>
</feature>
<organism evidence="19 20">
    <name type="scientific">Glossina pallidipes</name>
    <name type="common">Tsetse fly</name>
    <dbReference type="NCBI Taxonomy" id="7398"/>
    <lineage>
        <taxon>Eukaryota</taxon>
        <taxon>Metazoa</taxon>
        <taxon>Ecdysozoa</taxon>
        <taxon>Arthropoda</taxon>
        <taxon>Hexapoda</taxon>
        <taxon>Insecta</taxon>
        <taxon>Pterygota</taxon>
        <taxon>Neoptera</taxon>
        <taxon>Endopterygota</taxon>
        <taxon>Diptera</taxon>
        <taxon>Brachycera</taxon>
        <taxon>Muscomorpha</taxon>
        <taxon>Hippoboscoidea</taxon>
        <taxon>Glossinidae</taxon>
        <taxon>Glossina</taxon>
    </lineage>
</organism>